<dbReference type="GO" id="GO:0045892">
    <property type="term" value="P:negative regulation of DNA-templated transcription"/>
    <property type="evidence" value="ECO:0007669"/>
    <property type="project" value="TreeGrafter"/>
</dbReference>
<comment type="caution">
    <text evidence="13">The sequence shown here is derived from an EMBL/GenBank/DDBJ whole genome shotgun (WGS) entry which is preliminary data.</text>
</comment>
<dbReference type="HAMAP" id="MF_01479">
    <property type="entry name" value="WhiB"/>
    <property type="match status" value="1"/>
</dbReference>
<protein>
    <recommendedName>
        <fullName evidence="11">Transcriptional regulator WhiB</fullName>
    </recommendedName>
</protein>
<dbReference type="OrthoDB" id="5192305at2"/>
<evidence type="ECO:0000256" key="5">
    <source>
        <dbReference type="ARBA" id="ARBA00023004"/>
    </source>
</evidence>
<feature type="binding site" evidence="11">
    <location>
        <position position="36"/>
    </location>
    <ligand>
        <name>[4Fe-4S] cluster</name>
        <dbReference type="ChEBI" id="CHEBI:49883"/>
    </ligand>
</feature>
<comment type="cofactor">
    <cofactor evidence="11">
        <name>[4Fe-4S] cluster</name>
        <dbReference type="ChEBI" id="CHEBI:49883"/>
    </cofactor>
    <text evidence="11">Binds 1 [4Fe-4S] cluster per subunit. Following nitrosylation of the [4Fe-4S] cluster binds 1 [4Fe-8(NO)] cluster per subunit.</text>
</comment>
<evidence type="ECO:0000313" key="13">
    <source>
        <dbReference type="EMBL" id="MQS16313.1"/>
    </source>
</evidence>
<sequence length="78" mass="8664">MDRAVCKQDPELFFPIGNRGPALLQIEQAKAVCNRCPVRPECLLRALKTSQETGVWGGVSADELCAIRRRAARARRKA</sequence>
<keyword evidence="4 11" id="KW-0479">Metal-binding</keyword>
<organism evidence="13 14">
    <name type="scientific">Streptomyces kaniharaensis</name>
    <dbReference type="NCBI Taxonomy" id="212423"/>
    <lineage>
        <taxon>Bacteria</taxon>
        <taxon>Bacillati</taxon>
        <taxon>Actinomycetota</taxon>
        <taxon>Actinomycetes</taxon>
        <taxon>Kitasatosporales</taxon>
        <taxon>Streptomycetaceae</taxon>
        <taxon>Streptomyces</taxon>
    </lineage>
</organism>
<proteinExistence type="inferred from homology"/>
<dbReference type="InterPro" id="IPR003482">
    <property type="entry name" value="Whib"/>
</dbReference>
<evidence type="ECO:0000256" key="3">
    <source>
        <dbReference type="ARBA" id="ARBA00022485"/>
    </source>
</evidence>
<dbReference type="PROSITE" id="PS51674">
    <property type="entry name" value="4FE4S_WBL"/>
    <property type="match status" value="1"/>
</dbReference>
<dbReference type="GO" id="GO:0005737">
    <property type="term" value="C:cytoplasm"/>
    <property type="evidence" value="ECO:0007669"/>
    <property type="project" value="UniProtKB-SubCell"/>
</dbReference>
<dbReference type="AlphaFoldDB" id="A0A6N7L3B8"/>
<evidence type="ECO:0000256" key="8">
    <source>
        <dbReference type="ARBA" id="ARBA00023125"/>
    </source>
</evidence>
<keyword evidence="5 11" id="KW-0408">Iron</keyword>
<dbReference type="PANTHER" id="PTHR38839">
    <property type="entry name" value="TRANSCRIPTIONAL REGULATOR WHID-RELATED"/>
    <property type="match status" value="1"/>
</dbReference>
<evidence type="ECO:0000256" key="1">
    <source>
        <dbReference type="ARBA" id="ARBA00004496"/>
    </source>
</evidence>
<feature type="binding site" evidence="11">
    <location>
        <position position="42"/>
    </location>
    <ligand>
        <name>[4Fe-4S] cluster</name>
        <dbReference type="ChEBI" id="CHEBI:49883"/>
    </ligand>
</feature>
<comment type="similarity">
    <text evidence="2 11">Belongs to the WhiB family.</text>
</comment>
<evidence type="ECO:0000256" key="7">
    <source>
        <dbReference type="ARBA" id="ARBA00023015"/>
    </source>
</evidence>
<dbReference type="GO" id="GO:0046872">
    <property type="term" value="F:metal ion binding"/>
    <property type="evidence" value="ECO:0007669"/>
    <property type="project" value="UniProtKB-KW"/>
</dbReference>
<comment type="subcellular location">
    <subcellularLocation>
        <location evidence="1 11">Cytoplasm</location>
    </subcellularLocation>
</comment>
<keyword evidence="11" id="KW-0963">Cytoplasm</keyword>
<keyword evidence="3 11" id="KW-0004">4Fe-4S</keyword>
<dbReference type="EMBL" id="WBOF01000002">
    <property type="protein sequence ID" value="MQS16313.1"/>
    <property type="molecule type" value="Genomic_DNA"/>
</dbReference>
<dbReference type="GO" id="GO:0035731">
    <property type="term" value="F:dinitrosyl-iron complex binding"/>
    <property type="evidence" value="ECO:0007669"/>
    <property type="project" value="UniProtKB-UniRule"/>
</dbReference>
<dbReference type="Proteomes" id="UP000450000">
    <property type="component" value="Unassembled WGS sequence"/>
</dbReference>
<dbReference type="GO" id="GO:0047134">
    <property type="term" value="F:protein-disulfide reductase [NAD(P)H] activity"/>
    <property type="evidence" value="ECO:0007669"/>
    <property type="project" value="TreeGrafter"/>
</dbReference>
<dbReference type="GO" id="GO:0051539">
    <property type="term" value="F:4 iron, 4 sulfur cluster binding"/>
    <property type="evidence" value="ECO:0007669"/>
    <property type="project" value="UniProtKB-UniRule"/>
</dbReference>
<keyword evidence="14" id="KW-1185">Reference proteome</keyword>
<evidence type="ECO:0000256" key="6">
    <source>
        <dbReference type="ARBA" id="ARBA00023014"/>
    </source>
</evidence>
<comment type="PTM">
    <text evidence="11">The Fe-S cluster can be nitrosylated by nitric oxide (NO).</text>
</comment>
<comment type="function">
    <text evidence="11">Acts as a transcriptional regulator. Probably redox-responsive. The apo- but not holo-form probably binds DNA.</text>
</comment>
<evidence type="ECO:0000256" key="9">
    <source>
        <dbReference type="ARBA" id="ARBA00023157"/>
    </source>
</evidence>
<dbReference type="RefSeq" id="WP_153467022.1">
    <property type="nucleotide sequence ID" value="NZ_WBOF01000002.1"/>
</dbReference>
<dbReference type="GO" id="GO:0003677">
    <property type="term" value="F:DNA binding"/>
    <property type="evidence" value="ECO:0007669"/>
    <property type="project" value="UniProtKB-UniRule"/>
</dbReference>
<keyword evidence="9 11" id="KW-1015">Disulfide bond</keyword>
<keyword evidence="10 11" id="KW-0804">Transcription</keyword>
<keyword evidence="6 11" id="KW-0411">Iron-sulfur</keyword>
<accession>A0A6N7L3B8</accession>
<evidence type="ECO:0000256" key="11">
    <source>
        <dbReference type="HAMAP-Rule" id="MF_01479"/>
    </source>
</evidence>
<dbReference type="GO" id="GO:0045454">
    <property type="term" value="P:cell redox homeostasis"/>
    <property type="evidence" value="ECO:0007669"/>
    <property type="project" value="TreeGrafter"/>
</dbReference>
<evidence type="ECO:0000256" key="2">
    <source>
        <dbReference type="ARBA" id="ARBA00006597"/>
    </source>
</evidence>
<feature type="domain" description="4Fe-4S Wbl-type" evidence="12">
    <location>
        <begin position="5"/>
        <end position="66"/>
    </location>
</feature>
<reference evidence="13 14" key="1">
    <citation type="submission" date="2019-09" db="EMBL/GenBank/DDBJ databases">
        <title>Genome Sequences of Streptomyces kaniharaensis ATCC 21070.</title>
        <authorList>
            <person name="Zhu W."/>
            <person name="De Crecy-Lagard V."/>
            <person name="Richards N.G."/>
        </authorList>
    </citation>
    <scope>NUCLEOTIDE SEQUENCE [LARGE SCALE GENOMIC DNA]</scope>
    <source>
        <strain evidence="13 14">SF-557</strain>
    </source>
</reference>
<keyword evidence="7 11" id="KW-0805">Transcription regulation</keyword>
<evidence type="ECO:0000313" key="14">
    <source>
        <dbReference type="Proteomes" id="UP000450000"/>
    </source>
</evidence>
<dbReference type="InterPro" id="IPR034768">
    <property type="entry name" value="4FE4S_WBL"/>
</dbReference>
<evidence type="ECO:0000259" key="12">
    <source>
        <dbReference type="PROSITE" id="PS51674"/>
    </source>
</evidence>
<name>A0A6N7L3B8_9ACTN</name>
<comment type="PTM">
    <text evidence="11">Upon Fe-S cluster removal intramolecular disulfide bonds are formed.</text>
</comment>
<dbReference type="Pfam" id="PF02467">
    <property type="entry name" value="Whib"/>
    <property type="match status" value="1"/>
</dbReference>
<keyword evidence="8 11" id="KW-0238">DNA-binding</keyword>
<evidence type="ECO:0000256" key="10">
    <source>
        <dbReference type="ARBA" id="ARBA00023163"/>
    </source>
</evidence>
<feature type="binding site" evidence="11">
    <location>
        <position position="6"/>
    </location>
    <ligand>
        <name>[4Fe-4S] cluster</name>
        <dbReference type="ChEBI" id="CHEBI:49883"/>
    </ligand>
</feature>
<evidence type="ECO:0000256" key="4">
    <source>
        <dbReference type="ARBA" id="ARBA00022723"/>
    </source>
</evidence>
<dbReference type="PANTHER" id="PTHR38839:SF6">
    <property type="entry name" value="TRANSCRIPTIONAL REGULATOR WHIB1"/>
    <property type="match status" value="1"/>
</dbReference>
<gene>
    <name evidence="11" type="primary">whiB</name>
    <name evidence="13" type="ORF">F7Q99_29885</name>
</gene>
<feature type="binding site" evidence="11">
    <location>
        <position position="33"/>
    </location>
    <ligand>
        <name>[4Fe-4S] cluster</name>
        <dbReference type="ChEBI" id="CHEBI:49883"/>
    </ligand>
</feature>